<protein>
    <submittedName>
        <fullName evidence="2">Uncharacterized protein</fullName>
    </submittedName>
</protein>
<accession>X1KHP9</accession>
<reference evidence="2" key="1">
    <citation type="journal article" date="2014" name="Front. Microbiol.">
        <title>High frequency of phylogenetically diverse reductive dehalogenase-homologous genes in deep subseafloor sedimentary metagenomes.</title>
        <authorList>
            <person name="Kawai M."/>
            <person name="Futagami T."/>
            <person name="Toyoda A."/>
            <person name="Takaki Y."/>
            <person name="Nishi S."/>
            <person name="Hori S."/>
            <person name="Arai W."/>
            <person name="Tsubouchi T."/>
            <person name="Morono Y."/>
            <person name="Uchiyama I."/>
            <person name="Ito T."/>
            <person name="Fujiyama A."/>
            <person name="Inagaki F."/>
            <person name="Takami H."/>
        </authorList>
    </citation>
    <scope>NUCLEOTIDE SEQUENCE</scope>
    <source>
        <strain evidence="2">Expedition CK06-06</strain>
    </source>
</reference>
<sequence>IILIISRRTGGPSKDENRTTGRLAPATCAIKAITVAATV</sequence>
<dbReference type="EMBL" id="BARV01003381">
    <property type="protein sequence ID" value="GAI06213.1"/>
    <property type="molecule type" value="Genomic_DNA"/>
</dbReference>
<feature type="region of interest" description="Disordered" evidence="1">
    <location>
        <begin position="1"/>
        <end position="20"/>
    </location>
</feature>
<organism evidence="2">
    <name type="scientific">marine sediment metagenome</name>
    <dbReference type="NCBI Taxonomy" id="412755"/>
    <lineage>
        <taxon>unclassified sequences</taxon>
        <taxon>metagenomes</taxon>
        <taxon>ecological metagenomes</taxon>
    </lineage>
</organism>
<evidence type="ECO:0000256" key="1">
    <source>
        <dbReference type="SAM" id="MobiDB-lite"/>
    </source>
</evidence>
<evidence type="ECO:0000313" key="2">
    <source>
        <dbReference type="EMBL" id="GAI06213.1"/>
    </source>
</evidence>
<proteinExistence type="predicted"/>
<gene>
    <name evidence="2" type="ORF">S06H3_08117</name>
</gene>
<dbReference type="AlphaFoldDB" id="X1KHP9"/>
<name>X1KHP9_9ZZZZ</name>
<comment type="caution">
    <text evidence="2">The sequence shown here is derived from an EMBL/GenBank/DDBJ whole genome shotgun (WGS) entry which is preliminary data.</text>
</comment>
<feature type="non-terminal residue" evidence="2">
    <location>
        <position position="1"/>
    </location>
</feature>